<keyword evidence="2" id="KW-0548">Nucleotidyltransferase</keyword>
<dbReference type="SUPFAM" id="SSF53448">
    <property type="entry name" value="Nucleotide-diphospho-sugar transferases"/>
    <property type="match status" value="1"/>
</dbReference>
<name>A0A3B0TBM3_9ZZZZ</name>
<gene>
    <name evidence="2" type="ORF">MNBD_ACTINO02-436</name>
</gene>
<dbReference type="AlphaFoldDB" id="A0A3B0TBM3"/>
<accession>A0A3B0TBM3</accession>
<dbReference type="PANTHER" id="PTHR43777">
    <property type="entry name" value="MOLYBDENUM COFACTOR CYTIDYLYLTRANSFERASE"/>
    <property type="match status" value="1"/>
</dbReference>
<feature type="domain" description="MobA-like NTP transferase" evidence="1">
    <location>
        <begin position="9"/>
        <end position="169"/>
    </location>
</feature>
<dbReference type="CDD" id="cd04182">
    <property type="entry name" value="GT_2_like_f"/>
    <property type="match status" value="1"/>
</dbReference>
<dbReference type="PANTHER" id="PTHR43777:SF1">
    <property type="entry name" value="MOLYBDENUM COFACTOR CYTIDYLYLTRANSFERASE"/>
    <property type="match status" value="1"/>
</dbReference>
<proteinExistence type="predicted"/>
<protein>
    <submittedName>
        <fullName evidence="2">CTP:molybdopterin cytidylyltransferase</fullName>
    </submittedName>
</protein>
<dbReference type="GO" id="GO:0016779">
    <property type="term" value="F:nucleotidyltransferase activity"/>
    <property type="evidence" value="ECO:0007669"/>
    <property type="project" value="UniProtKB-KW"/>
</dbReference>
<dbReference type="Gene3D" id="3.90.550.10">
    <property type="entry name" value="Spore Coat Polysaccharide Biosynthesis Protein SpsA, Chain A"/>
    <property type="match status" value="1"/>
</dbReference>
<dbReference type="InterPro" id="IPR025877">
    <property type="entry name" value="MobA-like_NTP_Trfase"/>
</dbReference>
<sequence>MIVSSDLGVVVLAAGGSSRFGSTKQLADIDGATLLERVVDSVQVWAPGRVIVVLGAQSERIRRVIADSVEVVICPEWDSGMSASLAAGVAAIAVDPEVERCAVVMGDTLGLDPHDAAAVLAASDADPQAVVQATFRRLPAHPTVFPRSWFERLIGLTGDRGARDLLRSGYENVVRVPLTKSELVDVDTPADLPTH</sequence>
<keyword evidence="2" id="KW-0808">Transferase</keyword>
<dbReference type="InterPro" id="IPR029044">
    <property type="entry name" value="Nucleotide-diphossugar_trans"/>
</dbReference>
<evidence type="ECO:0000313" key="2">
    <source>
        <dbReference type="EMBL" id="VAW09489.1"/>
    </source>
</evidence>
<reference evidence="2" key="1">
    <citation type="submission" date="2018-06" db="EMBL/GenBank/DDBJ databases">
        <authorList>
            <person name="Zhirakovskaya E."/>
        </authorList>
    </citation>
    <scope>NUCLEOTIDE SEQUENCE</scope>
</reference>
<dbReference type="EMBL" id="UOEK01000589">
    <property type="protein sequence ID" value="VAW09489.1"/>
    <property type="molecule type" value="Genomic_DNA"/>
</dbReference>
<evidence type="ECO:0000259" key="1">
    <source>
        <dbReference type="Pfam" id="PF12804"/>
    </source>
</evidence>
<dbReference type="Pfam" id="PF12804">
    <property type="entry name" value="NTP_transf_3"/>
    <property type="match status" value="1"/>
</dbReference>
<organism evidence="2">
    <name type="scientific">hydrothermal vent metagenome</name>
    <dbReference type="NCBI Taxonomy" id="652676"/>
    <lineage>
        <taxon>unclassified sequences</taxon>
        <taxon>metagenomes</taxon>
        <taxon>ecological metagenomes</taxon>
    </lineage>
</organism>